<name>A0A398AUY4_9BACI</name>
<comment type="caution">
    <text evidence="3">The sequence shown here is derived from an EMBL/GenBank/DDBJ whole genome shotgun (WGS) entry which is preliminary data.</text>
</comment>
<feature type="transmembrane region" description="Helical" evidence="1">
    <location>
        <begin position="9"/>
        <end position="26"/>
    </location>
</feature>
<sequence length="264" mass="31035">MDWSKTKSIFIMVFFILNIFLLYQYLEKRDNNQYELITEASIDEMLKGDEITYDPLPKSTMKEQFLIAQSKVFTKDDTKKLPNQQVKMNDPTKLVGIFDKPLSISQGVQSAELEQLLKDYIWNGSDYQYWSYDEQNSTIVFYQQWDKKMFFNNSKGKVTLYLNKNQQVISYEQTYLEKIEKFKKPKELVSAIKAIETLYINGDIQPKSHITKVELGYYNSLQTTSATHLLAPTWRVVINDKLDLFVNAFDKSVIELNTEEKILE</sequence>
<organism evidence="3 4">
    <name type="scientific">Peribacillus asahii</name>
    <dbReference type="NCBI Taxonomy" id="228899"/>
    <lineage>
        <taxon>Bacteria</taxon>
        <taxon>Bacillati</taxon>
        <taxon>Bacillota</taxon>
        <taxon>Bacilli</taxon>
        <taxon>Bacillales</taxon>
        <taxon>Bacillaceae</taxon>
        <taxon>Peribacillus</taxon>
    </lineage>
</organism>
<dbReference type="InterPro" id="IPR018604">
    <property type="entry name" value="YycI-like"/>
</dbReference>
<evidence type="ECO:0000259" key="2">
    <source>
        <dbReference type="Pfam" id="PF09648"/>
    </source>
</evidence>
<protein>
    <recommendedName>
        <fullName evidence="2">Regulatory protein YycH-like domain-containing protein</fullName>
    </recommendedName>
</protein>
<dbReference type="RefSeq" id="WP_119119019.1">
    <property type="nucleotide sequence ID" value="NZ_QWVS01000068.1"/>
</dbReference>
<dbReference type="GO" id="GO:0016020">
    <property type="term" value="C:membrane"/>
    <property type="evidence" value="ECO:0007669"/>
    <property type="project" value="InterPro"/>
</dbReference>
<dbReference type="Gene3D" id="2.40.128.690">
    <property type="entry name" value="YycH protein, domain 3-like"/>
    <property type="match status" value="1"/>
</dbReference>
<proteinExistence type="predicted"/>
<gene>
    <name evidence="3" type="ORF">D1953_20565</name>
</gene>
<reference evidence="3 4" key="1">
    <citation type="submission" date="2018-08" db="EMBL/GenBank/DDBJ databases">
        <title>Bacillus jemisoniae sp. nov., Bacillus chryseoplanitiae sp. nov., Bacillus resnikiae sp. nov., and Bacillus frankliniae sp. nov., isolated from Viking spacecraft and associated surfaces.</title>
        <authorList>
            <person name="Seuylemezian A."/>
            <person name="Vaishampayan P."/>
        </authorList>
    </citation>
    <scope>NUCLEOTIDE SEQUENCE [LARGE SCALE GENOMIC DNA]</scope>
    <source>
        <strain evidence="3 4">MA001</strain>
    </source>
</reference>
<keyword evidence="1" id="KW-1133">Transmembrane helix</keyword>
<evidence type="ECO:0000313" key="3">
    <source>
        <dbReference type="EMBL" id="RID81507.1"/>
    </source>
</evidence>
<keyword evidence="1" id="KW-0472">Membrane</keyword>
<dbReference type="EMBL" id="QWVS01000068">
    <property type="protein sequence ID" value="RID81507.1"/>
    <property type="molecule type" value="Genomic_DNA"/>
</dbReference>
<evidence type="ECO:0000256" key="1">
    <source>
        <dbReference type="SAM" id="Phobius"/>
    </source>
</evidence>
<evidence type="ECO:0000313" key="4">
    <source>
        <dbReference type="Proteomes" id="UP000266016"/>
    </source>
</evidence>
<dbReference type="Pfam" id="PF09648">
    <property type="entry name" value="YycI"/>
    <property type="match status" value="1"/>
</dbReference>
<dbReference type="Proteomes" id="UP000266016">
    <property type="component" value="Unassembled WGS sequence"/>
</dbReference>
<keyword evidence="4" id="KW-1185">Reference proteome</keyword>
<accession>A0A398AUY4</accession>
<keyword evidence="1" id="KW-0812">Transmembrane</keyword>
<dbReference type="AlphaFoldDB" id="A0A398AUY4"/>
<feature type="domain" description="Regulatory protein YycH-like" evidence="2">
    <location>
        <begin position="32"/>
        <end position="249"/>
    </location>
</feature>